<dbReference type="InterPro" id="IPR039422">
    <property type="entry name" value="MarR/SlyA-like"/>
</dbReference>
<dbReference type="SUPFAM" id="SSF46785">
    <property type="entry name" value="Winged helix' DNA-binding domain"/>
    <property type="match status" value="1"/>
</dbReference>
<organism evidence="6 7">
    <name type="scientific">Pyxidicoccus fallax</name>
    <dbReference type="NCBI Taxonomy" id="394095"/>
    <lineage>
        <taxon>Bacteria</taxon>
        <taxon>Pseudomonadati</taxon>
        <taxon>Myxococcota</taxon>
        <taxon>Myxococcia</taxon>
        <taxon>Myxococcales</taxon>
        <taxon>Cystobacterineae</taxon>
        <taxon>Myxococcaceae</taxon>
        <taxon>Pyxidicoccus</taxon>
    </lineage>
</organism>
<keyword evidence="2" id="KW-0238">DNA-binding</keyword>
<dbReference type="PROSITE" id="PS50995">
    <property type="entry name" value="HTH_MARR_2"/>
    <property type="match status" value="1"/>
</dbReference>
<reference evidence="6 7" key="1">
    <citation type="submission" date="2020-04" db="EMBL/GenBank/DDBJ databases">
        <title>Draft genome of Pyxidicoccus fallax type strain.</title>
        <authorList>
            <person name="Whitworth D.E."/>
        </authorList>
    </citation>
    <scope>NUCLEOTIDE SEQUENCE [LARGE SCALE GENOMIC DNA]</scope>
    <source>
        <strain evidence="6 7">DSM 14698</strain>
    </source>
</reference>
<keyword evidence="7" id="KW-1185">Reference proteome</keyword>
<proteinExistence type="predicted"/>
<evidence type="ECO:0000313" key="7">
    <source>
        <dbReference type="Proteomes" id="UP000518300"/>
    </source>
</evidence>
<dbReference type="InterPro" id="IPR036390">
    <property type="entry name" value="WH_DNA-bd_sf"/>
</dbReference>
<dbReference type="PROSITE" id="PS01117">
    <property type="entry name" value="HTH_MARR_1"/>
    <property type="match status" value="1"/>
</dbReference>
<keyword evidence="1" id="KW-0805">Transcription regulation</keyword>
<dbReference type="RefSeq" id="WP_169352680.1">
    <property type="nucleotide sequence ID" value="NZ_JABBJJ010000708.1"/>
</dbReference>
<evidence type="ECO:0000256" key="1">
    <source>
        <dbReference type="ARBA" id="ARBA00023015"/>
    </source>
</evidence>
<dbReference type="Proteomes" id="UP000518300">
    <property type="component" value="Unassembled WGS sequence"/>
</dbReference>
<dbReference type="InterPro" id="IPR000835">
    <property type="entry name" value="HTH_MarR-typ"/>
</dbReference>
<gene>
    <name evidence="6" type="ORF">HG543_53675</name>
</gene>
<feature type="domain" description="HTH marR-type" evidence="5">
    <location>
        <begin position="26"/>
        <end position="162"/>
    </location>
</feature>
<evidence type="ECO:0000313" key="6">
    <source>
        <dbReference type="EMBL" id="NMO23645.1"/>
    </source>
</evidence>
<evidence type="ECO:0000256" key="3">
    <source>
        <dbReference type="ARBA" id="ARBA00023163"/>
    </source>
</evidence>
<dbReference type="PANTHER" id="PTHR33164">
    <property type="entry name" value="TRANSCRIPTIONAL REGULATOR, MARR FAMILY"/>
    <property type="match status" value="1"/>
</dbReference>
<dbReference type="Pfam" id="PF12802">
    <property type="entry name" value="MarR_2"/>
    <property type="match status" value="1"/>
</dbReference>
<feature type="compositionally biased region" description="Basic and acidic residues" evidence="4">
    <location>
        <begin position="1"/>
        <end position="18"/>
    </location>
</feature>
<dbReference type="GO" id="GO:0003677">
    <property type="term" value="F:DNA binding"/>
    <property type="evidence" value="ECO:0007669"/>
    <property type="project" value="UniProtKB-KW"/>
</dbReference>
<dbReference type="SMART" id="SM00347">
    <property type="entry name" value="HTH_MARR"/>
    <property type="match status" value="1"/>
</dbReference>
<evidence type="ECO:0000256" key="4">
    <source>
        <dbReference type="SAM" id="MobiDB-lite"/>
    </source>
</evidence>
<feature type="region of interest" description="Disordered" evidence="4">
    <location>
        <begin position="161"/>
        <end position="181"/>
    </location>
</feature>
<protein>
    <submittedName>
        <fullName evidence="6">MarR family transcriptional regulator</fullName>
    </submittedName>
</protein>
<dbReference type="EMBL" id="JABBJJ010000708">
    <property type="protein sequence ID" value="NMO23645.1"/>
    <property type="molecule type" value="Genomic_DNA"/>
</dbReference>
<dbReference type="PRINTS" id="PR00598">
    <property type="entry name" value="HTHMARR"/>
</dbReference>
<name>A0A848LZW9_9BACT</name>
<comment type="caution">
    <text evidence="6">The sequence shown here is derived from an EMBL/GenBank/DDBJ whole genome shotgun (WGS) entry which is preliminary data.</text>
</comment>
<dbReference type="GO" id="GO:0006950">
    <property type="term" value="P:response to stress"/>
    <property type="evidence" value="ECO:0007669"/>
    <property type="project" value="TreeGrafter"/>
</dbReference>
<dbReference type="GO" id="GO:0003700">
    <property type="term" value="F:DNA-binding transcription factor activity"/>
    <property type="evidence" value="ECO:0007669"/>
    <property type="project" value="InterPro"/>
</dbReference>
<dbReference type="InterPro" id="IPR036388">
    <property type="entry name" value="WH-like_DNA-bd_sf"/>
</dbReference>
<dbReference type="InterPro" id="IPR023187">
    <property type="entry name" value="Tscrpt_reg_MarR-type_CS"/>
</dbReference>
<sequence>MKDTASSELEHPEGEHRPKGPPLGEVLEFMRLLWAVDHGLQSTSKRMESTLGLTGPQRLVVRLVGRFPGITAGTLAQILHVHPSTLTGVLKRLEKRGLLERKADPLDGRKALFALTESGRALDIPSEGTVESAVQRVLSRMTRTRILCTQDVLTALAQELGGVPTEAPEDEASKKQQPTAR</sequence>
<accession>A0A848LZW9</accession>
<evidence type="ECO:0000259" key="5">
    <source>
        <dbReference type="PROSITE" id="PS50995"/>
    </source>
</evidence>
<dbReference type="PANTHER" id="PTHR33164:SF64">
    <property type="entry name" value="TRANSCRIPTIONAL REGULATOR SLYA"/>
    <property type="match status" value="1"/>
</dbReference>
<dbReference type="Gene3D" id="1.10.10.10">
    <property type="entry name" value="Winged helix-like DNA-binding domain superfamily/Winged helix DNA-binding domain"/>
    <property type="match status" value="1"/>
</dbReference>
<dbReference type="AlphaFoldDB" id="A0A848LZW9"/>
<feature type="region of interest" description="Disordered" evidence="4">
    <location>
        <begin position="1"/>
        <end position="22"/>
    </location>
</feature>
<evidence type="ECO:0000256" key="2">
    <source>
        <dbReference type="ARBA" id="ARBA00023125"/>
    </source>
</evidence>
<keyword evidence="3" id="KW-0804">Transcription</keyword>